<dbReference type="PANTHER" id="PTHR47382">
    <property type="entry name" value="U-BOX DOMAIN-CONTAINING PROTEIN 52-LIKE"/>
    <property type="match status" value="1"/>
</dbReference>
<evidence type="ECO:0008006" key="3">
    <source>
        <dbReference type="Google" id="ProtNLM"/>
    </source>
</evidence>
<dbReference type="PANTHER" id="PTHR47382:SF3">
    <property type="entry name" value="ADENINE NUCLEOTIDE ALPHA HYDROLASES-LIKE SUPERFAMILY PROTEIN"/>
    <property type="match status" value="1"/>
</dbReference>
<evidence type="ECO:0000313" key="1">
    <source>
        <dbReference type="EMBL" id="KAE7995231.1"/>
    </source>
</evidence>
<dbReference type="OrthoDB" id="1654852at2759"/>
<keyword evidence="2" id="KW-1185">Reference proteome</keyword>
<reference evidence="1 2" key="1">
    <citation type="submission" date="2019-06" db="EMBL/GenBank/DDBJ databases">
        <title>A chromosomal-level reference genome of Carpinus fangiana (Coryloideae, Betulaceae).</title>
        <authorList>
            <person name="Yang X."/>
            <person name="Wang Z."/>
            <person name="Zhang L."/>
            <person name="Hao G."/>
            <person name="Liu J."/>
            <person name="Yang Y."/>
        </authorList>
    </citation>
    <scope>NUCLEOTIDE SEQUENCE [LARGE SCALE GENOMIC DNA]</scope>
    <source>
        <strain evidence="1">Cfa_2016G</strain>
        <tissue evidence="1">Leaf</tissue>
    </source>
</reference>
<name>A0A5N6Q9Y4_9ROSI</name>
<protein>
    <recommendedName>
        <fullName evidence="3">UspA domain-containing protein</fullName>
    </recommendedName>
</protein>
<accession>A0A5N6Q9Y4</accession>
<evidence type="ECO:0000313" key="2">
    <source>
        <dbReference type="Proteomes" id="UP000327013"/>
    </source>
</evidence>
<gene>
    <name evidence="1" type="ORF">FH972_000052</name>
</gene>
<dbReference type="Proteomes" id="UP000327013">
    <property type="component" value="Chromosome 1"/>
</dbReference>
<dbReference type="SUPFAM" id="SSF52402">
    <property type="entry name" value="Adenine nucleotide alpha hydrolases-like"/>
    <property type="match status" value="1"/>
</dbReference>
<sequence>MSAISEDEYEEESSSSDLFEINHDQHDYEGSLFSFDFQKWNDSVFVAVGKAESRSSMDALVWTLRSQVKPEMVASYVSQERGKRRKLFQKFLNTCSASKVKVDLQLIESDNIVKAILDLIPALNITKLVLGTTKLRNSRGSGIADQILHNAPDGCEIKIIYEGNEAIGPMIGWSSTHKNNNKSKPIWIAICKYFKKKVWKKVN</sequence>
<dbReference type="AlphaFoldDB" id="A0A5N6Q9Y4"/>
<proteinExistence type="predicted"/>
<dbReference type="EMBL" id="CM017321">
    <property type="protein sequence ID" value="KAE7995231.1"/>
    <property type="molecule type" value="Genomic_DNA"/>
</dbReference>
<organism evidence="1 2">
    <name type="scientific">Carpinus fangiana</name>
    <dbReference type="NCBI Taxonomy" id="176857"/>
    <lineage>
        <taxon>Eukaryota</taxon>
        <taxon>Viridiplantae</taxon>
        <taxon>Streptophyta</taxon>
        <taxon>Embryophyta</taxon>
        <taxon>Tracheophyta</taxon>
        <taxon>Spermatophyta</taxon>
        <taxon>Magnoliopsida</taxon>
        <taxon>eudicotyledons</taxon>
        <taxon>Gunneridae</taxon>
        <taxon>Pentapetalae</taxon>
        <taxon>rosids</taxon>
        <taxon>fabids</taxon>
        <taxon>Fagales</taxon>
        <taxon>Betulaceae</taxon>
        <taxon>Carpinus</taxon>
    </lineage>
</organism>